<sequence>MEAESAGTDSWRGGELFTGENRCKLVDITACANLILTEVS</sequence>
<accession>A0A3B0UQZ6</accession>
<gene>
    <name evidence="1" type="ORF">MNBD_ALPHA11-299</name>
</gene>
<organism evidence="1">
    <name type="scientific">hydrothermal vent metagenome</name>
    <dbReference type="NCBI Taxonomy" id="652676"/>
    <lineage>
        <taxon>unclassified sequences</taxon>
        <taxon>metagenomes</taxon>
        <taxon>ecological metagenomes</taxon>
    </lineage>
</organism>
<dbReference type="AlphaFoldDB" id="A0A3B0UQZ6"/>
<dbReference type="EMBL" id="UOEQ01000422">
    <property type="protein sequence ID" value="VAW22564.1"/>
    <property type="molecule type" value="Genomic_DNA"/>
</dbReference>
<reference evidence="1" key="1">
    <citation type="submission" date="2018-06" db="EMBL/GenBank/DDBJ databases">
        <authorList>
            <person name="Zhirakovskaya E."/>
        </authorList>
    </citation>
    <scope>NUCLEOTIDE SEQUENCE</scope>
</reference>
<protein>
    <submittedName>
        <fullName evidence="1">Uncharacterized protein</fullName>
    </submittedName>
</protein>
<name>A0A3B0UQZ6_9ZZZZ</name>
<proteinExistence type="predicted"/>
<evidence type="ECO:0000313" key="1">
    <source>
        <dbReference type="EMBL" id="VAW22564.1"/>
    </source>
</evidence>